<reference evidence="2 3" key="2">
    <citation type="submission" date="2018-11" db="EMBL/GenBank/DDBJ databases">
        <authorList>
            <consortium name="Pathogen Informatics"/>
        </authorList>
    </citation>
    <scope>NUCLEOTIDE SEQUENCE [LARGE SCALE GENOMIC DNA]</scope>
</reference>
<dbReference type="EMBL" id="UYYF01004664">
    <property type="protein sequence ID" value="VDN06235.1"/>
    <property type="molecule type" value="Genomic_DNA"/>
</dbReference>
<dbReference type="Proteomes" id="UP000276776">
    <property type="component" value="Unassembled WGS sequence"/>
</dbReference>
<dbReference type="WBParaSite" id="TCLT_0000866901-mRNA-1">
    <property type="protein sequence ID" value="TCLT_0000866901-mRNA-1"/>
    <property type="gene ID" value="TCLT_0000866901"/>
</dbReference>
<reference evidence="4" key="1">
    <citation type="submission" date="2017-02" db="UniProtKB">
        <authorList>
            <consortium name="WormBaseParasite"/>
        </authorList>
    </citation>
    <scope>IDENTIFICATION</scope>
</reference>
<name>A0A0N5D6K5_THECL</name>
<gene>
    <name evidence="2" type="ORF">TCLT_LOCUS8658</name>
</gene>
<keyword evidence="3" id="KW-1185">Reference proteome</keyword>
<evidence type="ECO:0000313" key="4">
    <source>
        <dbReference type="WBParaSite" id="TCLT_0000866901-mRNA-1"/>
    </source>
</evidence>
<protein>
    <submittedName>
        <fullName evidence="4">BRCA2</fullName>
    </submittedName>
</protein>
<organism evidence="4">
    <name type="scientific">Thelazia callipaeda</name>
    <name type="common">Oriental eyeworm</name>
    <name type="synonym">Parasitic nematode</name>
    <dbReference type="NCBI Taxonomy" id="103827"/>
    <lineage>
        <taxon>Eukaryota</taxon>
        <taxon>Metazoa</taxon>
        <taxon>Ecdysozoa</taxon>
        <taxon>Nematoda</taxon>
        <taxon>Chromadorea</taxon>
        <taxon>Rhabditida</taxon>
        <taxon>Spirurina</taxon>
        <taxon>Spiruromorpha</taxon>
        <taxon>Thelazioidea</taxon>
        <taxon>Thelaziidae</taxon>
        <taxon>Thelazia</taxon>
    </lineage>
</organism>
<evidence type="ECO:0000256" key="1">
    <source>
        <dbReference type="SAM" id="MobiDB-lite"/>
    </source>
</evidence>
<sequence>MCLGIETFTSSTNNINLLSKYKKEETPLIGKNREQISQTKTKLNTSTMKERTMNCIPQITDEAEIRSSDSLSLKKPEIKFAKPDDLPPPAKTMEDVQFSDFTEAAVQSTKQSTKAASILPTTYQATQKSTRHMKLQKKTVTKISKASAHEDQSLPENRRVYPTTLA</sequence>
<dbReference type="AlphaFoldDB" id="A0A0N5D6K5"/>
<feature type="compositionally biased region" description="Basic and acidic residues" evidence="1">
    <location>
        <begin position="147"/>
        <end position="159"/>
    </location>
</feature>
<evidence type="ECO:0000313" key="3">
    <source>
        <dbReference type="Proteomes" id="UP000276776"/>
    </source>
</evidence>
<evidence type="ECO:0000313" key="2">
    <source>
        <dbReference type="EMBL" id="VDN06235.1"/>
    </source>
</evidence>
<feature type="region of interest" description="Disordered" evidence="1">
    <location>
        <begin position="142"/>
        <end position="166"/>
    </location>
</feature>
<accession>A0A0N5D6K5</accession>
<proteinExistence type="predicted"/>